<keyword evidence="2" id="KW-1185">Reference proteome</keyword>
<name>A0A4Y2DSU6_ARAVE</name>
<dbReference type="Proteomes" id="UP000499080">
    <property type="component" value="Unassembled WGS sequence"/>
</dbReference>
<dbReference type="Gene3D" id="3.30.420.10">
    <property type="entry name" value="Ribonuclease H-like superfamily/Ribonuclease H"/>
    <property type="match status" value="1"/>
</dbReference>
<dbReference type="PANTHER" id="PTHR46060">
    <property type="entry name" value="MARINER MOS1 TRANSPOSASE-LIKE PROTEIN"/>
    <property type="match status" value="1"/>
</dbReference>
<dbReference type="PANTHER" id="PTHR46060:SF1">
    <property type="entry name" value="MARINER MOS1 TRANSPOSASE-LIKE PROTEIN"/>
    <property type="match status" value="1"/>
</dbReference>
<dbReference type="EMBL" id="BGPR01000433">
    <property type="protein sequence ID" value="GBM19912.1"/>
    <property type="molecule type" value="Genomic_DNA"/>
</dbReference>
<reference evidence="1 2" key="1">
    <citation type="journal article" date="2019" name="Sci. Rep.">
        <title>Orb-weaving spider Araneus ventricosus genome elucidates the spidroin gene catalogue.</title>
        <authorList>
            <person name="Kono N."/>
            <person name="Nakamura H."/>
            <person name="Ohtoshi R."/>
            <person name="Moran D.A.P."/>
            <person name="Shinohara A."/>
            <person name="Yoshida Y."/>
            <person name="Fujiwara M."/>
            <person name="Mori M."/>
            <person name="Tomita M."/>
            <person name="Arakawa K."/>
        </authorList>
    </citation>
    <scope>NUCLEOTIDE SEQUENCE [LARGE SCALE GENOMIC DNA]</scope>
</reference>
<dbReference type="Pfam" id="PF01359">
    <property type="entry name" value="Transposase_1"/>
    <property type="match status" value="1"/>
</dbReference>
<dbReference type="InterPro" id="IPR001888">
    <property type="entry name" value="Transposase_1"/>
</dbReference>
<accession>A0A4Y2DSU6</accession>
<evidence type="ECO:0008006" key="3">
    <source>
        <dbReference type="Google" id="ProtNLM"/>
    </source>
</evidence>
<proteinExistence type="predicted"/>
<sequence>MADQDPNFLKPIVTGDEIWCLWYDTEGKSHNIEWRGPVSPKSKKARSEKPCIKTMLVVFFDSEGLVHTEFLPEGTTLNASTHV</sequence>
<evidence type="ECO:0000313" key="2">
    <source>
        <dbReference type="Proteomes" id="UP000499080"/>
    </source>
</evidence>
<dbReference type="GO" id="GO:0003676">
    <property type="term" value="F:nucleic acid binding"/>
    <property type="evidence" value="ECO:0007669"/>
    <property type="project" value="InterPro"/>
</dbReference>
<dbReference type="InterPro" id="IPR036397">
    <property type="entry name" value="RNaseH_sf"/>
</dbReference>
<gene>
    <name evidence="1" type="ORF">AVEN_2856_1</name>
</gene>
<dbReference type="InterPro" id="IPR052709">
    <property type="entry name" value="Transposase-MT_Hybrid"/>
</dbReference>
<evidence type="ECO:0000313" key="1">
    <source>
        <dbReference type="EMBL" id="GBM19912.1"/>
    </source>
</evidence>
<organism evidence="1 2">
    <name type="scientific">Araneus ventricosus</name>
    <name type="common">Orbweaver spider</name>
    <name type="synonym">Epeira ventricosa</name>
    <dbReference type="NCBI Taxonomy" id="182803"/>
    <lineage>
        <taxon>Eukaryota</taxon>
        <taxon>Metazoa</taxon>
        <taxon>Ecdysozoa</taxon>
        <taxon>Arthropoda</taxon>
        <taxon>Chelicerata</taxon>
        <taxon>Arachnida</taxon>
        <taxon>Araneae</taxon>
        <taxon>Araneomorphae</taxon>
        <taxon>Entelegynae</taxon>
        <taxon>Araneoidea</taxon>
        <taxon>Araneidae</taxon>
        <taxon>Araneus</taxon>
    </lineage>
</organism>
<dbReference type="AlphaFoldDB" id="A0A4Y2DSU6"/>
<comment type="caution">
    <text evidence="1">The sequence shown here is derived from an EMBL/GenBank/DDBJ whole genome shotgun (WGS) entry which is preliminary data.</text>
</comment>
<protein>
    <recommendedName>
        <fullName evidence="3">Mariner Mos1 transposase</fullName>
    </recommendedName>
</protein>
<dbReference type="OrthoDB" id="6433552at2759"/>